<dbReference type="VEuPathDB" id="FungiDB:CLCR_10738"/>
<evidence type="ECO:0000313" key="1">
    <source>
        <dbReference type="EMBL" id="OCT52507.1"/>
    </source>
</evidence>
<sequence length="147" mass="16591">MSASKTIIIVIISLPPSLVRTREQQRQQQQQQQQHFGKILMKYSRAAKASAATAATITAATAFLAFARLAKAFPRRRAAPKLEAAAAPEPILREPINSFCRKMRAIKARQYVSWGEDLPRADAPQFYKVRKQDTNLLMLHGNKSMIW</sequence>
<accession>A0A1C1CVF7</accession>
<dbReference type="AlphaFoldDB" id="A0A1C1CVF7"/>
<comment type="caution">
    <text evidence="1">The sequence shown here is derived from an EMBL/GenBank/DDBJ whole genome shotgun (WGS) entry which is preliminary data.</text>
</comment>
<reference evidence="2" key="1">
    <citation type="submission" date="2015-07" db="EMBL/GenBank/DDBJ databases">
        <authorList>
            <person name="Teixeira M.M."/>
            <person name="Souza R.C."/>
            <person name="Almeida L.G."/>
            <person name="Vicente V.A."/>
            <person name="de Hoog S."/>
            <person name="Bocca A.L."/>
            <person name="de Almeida S.R."/>
            <person name="Vasconcelos A.T."/>
            <person name="Felipe M.S."/>
        </authorList>
    </citation>
    <scope>NUCLEOTIDE SEQUENCE [LARGE SCALE GENOMIC DNA]</scope>
    <source>
        <strain evidence="2">KSF</strain>
    </source>
</reference>
<gene>
    <name evidence="1" type="ORF">CLCR_10738</name>
</gene>
<protein>
    <submittedName>
        <fullName evidence="1">Uncharacterized protein</fullName>
    </submittedName>
</protein>
<dbReference type="VEuPathDB" id="FungiDB:G647_03904"/>
<evidence type="ECO:0000313" key="2">
    <source>
        <dbReference type="Proteomes" id="UP000094526"/>
    </source>
</evidence>
<organism evidence="1 2">
    <name type="scientific">Cladophialophora carrionii</name>
    <dbReference type="NCBI Taxonomy" id="86049"/>
    <lineage>
        <taxon>Eukaryota</taxon>
        <taxon>Fungi</taxon>
        <taxon>Dikarya</taxon>
        <taxon>Ascomycota</taxon>
        <taxon>Pezizomycotina</taxon>
        <taxon>Eurotiomycetes</taxon>
        <taxon>Chaetothyriomycetidae</taxon>
        <taxon>Chaetothyriales</taxon>
        <taxon>Herpotrichiellaceae</taxon>
        <taxon>Cladophialophora</taxon>
    </lineage>
</organism>
<dbReference type="Proteomes" id="UP000094526">
    <property type="component" value="Unassembled WGS sequence"/>
</dbReference>
<name>A0A1C1CVF7_9EURO</name>
<dbReference type="OrthoDB" id="10472090at2759"/>
<dbReference type="EMBL" id="LGRB01000008">
    <property type="protein sequence ID" value="OCT52507.1"/>
    <property type="molecule type" value="Genomic_DNA"/>
</dbReference>
<keyword evidence="2" id="KW-1185">Reference proteome</keyword>
<proteinExistence type="predicted"/>